<dbReference type="RefSeq" id="WP_210061897.1">
    <property type="nucleotide sequence ID" value="NZ_JAGGLJ010000018.1"/>
</dbReference>
<feature type="transmembrane region" description="Helical" evidence="1">
    <location>
        <begin position="42"/>
        <end position="62"/>
    </location>
</feature>
<dbReference type="EMBL" id="JAGGLJ010000018">
    <property type="protein sequence ID" value="MBP2026047.1"/>
    <property type="molecule type" value="Genomic_DNA"/>
</dbReference>
<reference evidence="2 3" key="1">
    <citation type="submission" date="2021-03" db="EMBL/GenBank/DDBJ databases">
        <title>Genomic Encyclopedia of Type Strains, Phase IV (KMG-IV): sequencing the most valuable type-strain genomes for metagenomic binning, comparative biology and taxonomic classification.</title>
        <authorList>
            <person name="Goeker M."/>
        </authorList>
    </citation>
    <scope>NUCLEOTIDE SEQUENCE [LARGE SCALE GENOMIC DNA]</scope>
    <source>
        <strain evidence="2 3">DSM 27563</strain>
    </source>
</reference>
<evidence type="ECO:0000313" key="2">
    <source>
        <dbReference type="EMBL" id="MBP2026047.1"/>
    </source>
</evidence>
<comment type="caution">
    <text evidence="2">The sequence shown here is derived from an EMBL/GenBank/DDBJ whole genome shotgun (WGS) entry which is preliminary data.</text>
</comment>
<accession>A0ABS4KE54</accession>
<proteinExistence type="predicted"/>
<feature type="transmembrane region" description="Helical" evidence="1">
    <location>
        <begin position="99"/>
        <end position="116"/>
    </location>
</feature>
<keyword evidence="3" id="KW-1185">Reference proteome</keyword>
<protein>
    <submittedName>
        <fullName evidence="2">Uncharacterized protein</fullName>
    </submittedName>
</protein>
<evidence type="ECO:0000256" key="1">
    <source>
        <dbReference type="SAM" id="Phobius"/>
    </source>
</evidence>
<feature type="transmembrane region" description="Helical" evidence="1">
    <location>
        <begin position="74"/>
        <end position="93"/>
    </location>
</feature>
<organism evidence="2 3">
    <name type="scientific">Peptoniphilus stercorisuis</name>
    <dbReference type="NCBI Taxonomy" id="1436965"/>
    <lineage>
        <taxon>Bacteria</taxon>
        <taxon>Bacillati</taxon>
        <taxon>Bacillota</taxon>
        <taxon>Tissierellia</taxon>
        <taxon>Tissierellales</taxon>
        <taxon>Peptoniphilaceae</taxon>
        <taxon>Peptoniphilus</taxon>
    </lineage>
</organism>
<keyword evidence="1" id="KW-1133">Transmembrane helix</keyword>
<gene>
    <name evidence="2" type="ORF">J2Z71_001601</name>
</gene>
<keyword evidence="1" id="KW-0812">Transmembrane</keyword>
<sequence>MRDYLLKLSVILFSASIFVIAPLFGVYLYYSNPQYSYAIIPWMIFIFSESIPLLYILLKLLYKKEISIIKTKYIVRNTILITITGNIILLKFFYNPLMIVIQVIYIVALFLIYSDIKAIEKIMNNRQ</sequence>
<dbReference type="Proteomes" id="UP001519306">
    <property type="component" value="Unassembled WGS sequence"/>
</dbReference>
<evidence type="ECO:0000313" key="3">
    <source>
        <dbReference type="Proteomes" id="UP001519306"/>
    </source>
</evidence>
<name>A0ABS4KE54_9FIRM</name>
<feature type="transmembrane region" description="Helical" evidence="1">
    <location>
        <begin position="12"/>
        <end position="30"/>
    </location>
</feature>
<keyword evidence="1" id="KW-0472">Membrane</keyword>